<dbReference type="AlphaFoldDB" id="A0AB73LPZ5"/>
<protein>
    <submittedName>
        <fullName evidence="1">Uncharacterized protein</fullName>
    </submittedName>
</protein>
<dbReference type="Proteomes" id="UP000180113">
    <property type="component" value="Unassembled WGS sequence"/>
</dbReference>
<proteinExistence type="predicted"/>
<accession>A0AB73LPZ5</accession>
<organism evidence="1 2">
    <name type="scientific">Mycobacteroides chelonae</name>
    <name type="common">Mycobacterium chelonae</name>
    <dbReference type="NCBI Taxonomy" id="1774"/>
    <lineage>
        <taxon>Bacteria</taxon>
        <taxon>Bacillati</taxon>
        <taxon>Actinomycetota</taxon>
        <taxon>Actinomycetes</taxon>
        <taxon>Mycobacteriales</taxon>
        <taxon>Mycobacteriaceae</taxon>
        <taxon>Mycobacteroides</taxon>
    </lineage>
</organism>
<reference evidence="1 2" key="1">
    <citation type="submission" date="2016-10" db="EMBL/GenBank/DDBJ databases">
        <title>Evaluation of Human, Animal and Environmental Mycobacterium chelonae Isolates by Core Genome Phylogenomic Analysis, Targeted Gene Comparison, and Anti-microbial Susceptibility Patterns: A Tale of Mistaken Identities.</title>
        <authorList>
            <person name="Fogelson S.B."/>
            <person name="Camus A.C."/>
            <person name="Lorenz W."/>
            <person name="Vasireddy R."/>
            <person name="Vasireddy S."/>
            <person name="Smith T."/>
            <person name="Brown-Elliott B.A."/>
            <person name="Wallace R.J.Jr."/>
            <person name="Hasan N.A."/>
            <person name="Reischl U."/>
            <person name="Sanchez S."/>
        </authorList>
    </citation>
    <scope>NUCLEOTIDE SEQUENCE [LARGE SCALE GENOMIC DNA]</scope>
    <source>
        <strain evidence="1 2">42895</strain>
    </source>
</reference>
<gene>
    <name evidence="1" type="ORF">BKG62_02260</name>
</gene>
<sequence>MLGLAGALRFESVIFGGELIGATLGLQAAILAPERVTGLMLDRWARPTGMWQRRLQDRMRRRWPC</sequence>
<name>A0AB73LPZ5_MYCCH</name>
<dbReference type="EMBL" id="MLHW01000001">
    <property type="protein sequence ID" value="OHT55035.1"/>
    <property type="molecule type" value="Genomic_DNA"/>
</dbReference>
<evidence type="ECO:0000313" key="2">
    <source>
        <dbReference type="Proteomes" id="UP000180113"/>
    </source>
</evidence>
<comment type="caution">
    <text evidence="1">The sequence shown here is derived from an EMBL/GenBank/DDBJ whole genome shotgun (WGS) entry which is preliminary data.</text>
</comment>
<evidence type="ECO:0000313" key="1">
    <source>
        <dbReference type="EMBL" id="OHT55035.1"/>
    </source>
</evidence>